<dbReference type="Pfam" id="PF01535">
    <property type="entry name" value="PPR"/>
    <property type="match status" value="4"/>
</dbReference>
<dbReference type="InterPro" id="IPR000271">
    <property type="entry name" value="Ribosomal_bL34"/>
</dbReference>
<dbReference type="PANTHER" id="PTHR24015:SF811">
    <property type="entry name" value="OS01G0959600 PROTEIN"/>
    <property type="match status" value="1"/>
</dbReference>
<dbReference type="InterPro" id="IPR002885">
    <property type="entry name" value="PPR_rpt"/>
</dbReference>
<reference evidence="7 8" key="1">
    <citation type="submission" date="2020-09" db="EMBL/GenBank/DDBJ databases">
        <authorList>
            <person name="Ashkenazy H."/>
        </authorList>
    </citation>
    <scope>NUCLEOTIDE SEQUENCE [LARGE SCALE GENOMIC DNA]</scope>
    <source>
        <strain evidence="8">cv. Cdm-0</strain>
    </source>
</reference>
<name>A0A7G2EIA3_ARATH</name>
<dbReference type="NCBIfam" id="TIGR00756">
    <property type="entry name" value="PPR"/>
    <property type="match status" value="5"/>
</dbReference>
<dbReference type="NCBIfam" id="TIGR01030">
    <property type="entry name" value="rpmH_bact"/>
    <property type="match status" value="1"/>
</dbReference>
<dbReference type="Gene3D" id="1.10.287.3980">
    <property type="match status" value="1"/>
</dbReference>
<dbReference type="Gene3D" id="1.25.40.10">
    <property type="entry name" value="Tetratricopeptide repeat domain"/>
    <property type="match status" value="5"/>
</dbReference>
<dbReference type="FunFam" id="1.25.40.10:FF:000776">
    <property type="entry name" value="Pentatricopeptide repeat-containing protein At3g13880"/>
    <property type="match status" value="1"/>
</dbReference>
<evidence type="ECO:0000313" key="7">
    <source>
        <dbReference type="EMBL" id="CAD5322989.1"/>
    </source>
</evidence>
<dbReference type="FunFam" id="1.25.40.10:FF:001495">
    <property type="entry name" value="Pentatricopeptide repeat-containing protein At3g13880"/>
    <property type="match status" value="1"/>
</dbReference>
<dbReference type="GO" id="GO:0003723">
    <property type="term" value="F:RNA binding"/>
    <property type="evidence" value="ECO:0007669"/>
    <property type="project" value="InterPro"/>
</dbReference>
<dbReference type="Pfam" id="PF20431">
    <property type="entry name" value="E_motif"/>
    <property type="match status" value="1"/>
</dbReference>
<dbReference type="AlphaFoldDB" id="A0A7G2EIA3"/>
<dbReference type="GO" id="GO:0009451">
    <property type="term" value="P:RNA modification"/>
    <property type="evidence" value="ECO:0007669"/>
    <property type="project" value="InterPro"/>
</dbReference>
<dbReference type="FunFam" id="1.25.40.10:FF:000227">
    <property type="entry name" value="Pentatricopeptide repeat-containing protein At3g13880"/>
    <property type="match status" value="1"/>
</dbReference>
<dbReference type="EMBL" id="LR881468">
    <property type="protein sequence ID" value="CAD5322989.1"/>
    <property type="molecule type" value="Genomic_DNA"/>
</dbReference>
<dbReference type="GO" id="GO:1990904">
    <property type="term" value="C:ribonucleoprotein complex"/>
    <property type="evidence" value="ECO:0007669"/>
    <property type="project" value="UniProtKB-KW"/>
</dbReference>
<gene>
    <name evidence="7" type="ORF">AT9943_LOCUS10965</name>
</gene>
<dbReference type="InterPro" id="IPR046848">
    <property type="entry name" value="E_motif"/>
</dbReference>
<keyword evidence="3" id="KW-0689">Ribosomal protein</keyword>
<evidence type="ECO:0000313" key="8">
    <source>
        <dbReference type="Proteomes" id="UP000516314"/>
    </source>
</evidence>
<dbReference type="FunFam" id="1.10.287.3980:FF:000001">
    <property type="entry name" value="Mitochondrial ribosomal protein L34"/>
    <property type="match status" value="1"/>
</dbReference>
<evidence type="ECO:0000256" key="3">
    <source>
        <dbReference type="ARBA" id="ARBA00022980"/>
    </source>
</evidence>
<protein>
    <recommendedName>
        <fullName evidence="5">Large ribosomal subunit protein bL34m</fullName>
    </recommendedName>
</protein>
<keyword evidence="2" id="KW-0677">Repeat</keyword>
<dbReference type="HAMAP" id="MF_00391">
    <property type="entry name" value="Ribosomal_bL34"/>
    <property type="match status" value="1"/>
</dbReference>
<dbReference type="GO" id="GO:0006412">
    <property type="term" value="P:translation"/>
    <property type="evidence" value="ECO:0007669"/>
    <property type="project" value="InterPro"/>
</dbReference>
<keyword evidence="4" id="KW-0687">Ribonucleoprotein</keyword>
<sequence length="889" mass="98938">MLLQFRAKTFFNNIAQDSLVTLITKRVGLGYRFLSSLCQPKNTALDSEGYKILFQTAAKSGSVVLGKLAHGHMIKSSLNPCLYLLNNLLNMYCKCRELGFARQLFDRMPERNIISFNSLISGYTQMGFYEQAMELFLEAREANLKLDKFTYAGALGFCGERCDLDLGELLHGLVVVNGLSQQVFLINVLIDMYSKCGKLDQAMSLFDRCDERDQVSWNSLISGYVRVGAAEEPLNLLAKMHRDGLNLTTYALGSVLKACCINLNEGFIEKGMAIHCYTAKLGMEFDIVVRTALLDMYAKNGSLKEAIKLFSLMPSKNVVTYNAMISGFLQMDEITDEASSEAFKLFMDMQRRGLEPSPSTFSVVLKACSAAKTLEYGRQIHALICKNNFQSDEFIGSALIELYALMGSTEDGMQCFASTSKQDIASWTSMIDCHVQNEQLESAFDLFRQLFSSHIRPEEYTVSLMMSACADFAALSSGEQIQGYAIKSGIDAFTSVKTSSISMYAKSGNMPLANQVFIEVQNPDVATYSAMISSLAQHGSANEALNIFESMKTHGIKPNQQAFLGVLIACCHGGLVTQGLKYFQCMKNDYRINPNEKHFTCLVDLLGRTGRLSDAENLILSSGFQDHPVTWRALLSSCRVYKDSVNGKRVAERLMELEPEASGSYVLLHNIYNDSGVNSSAEEVRELMRDRGVKKEPALSWIVIGNQTHSFAVADLSHPSSQMIYTIENCVTLFAISEKGGKMAAKTLIRSGASLMNRFLTKPTTNIVQNNLRSSFQYIAPQGQEIPPYFFPSLSNLQSSLISRPNDTASLQELNERGFLYPSGLPSLEFFLPEVDPSSEPLLLFPKRTFQPSTIRRKRNHGFFARKATKGGRRVIARRIAKGRHRVTA</sequence>
<dbReference type="GO" id="GO:0005840">
    <property type="term" value="C:ribosome"/>
    <property type="evidence" value="ECO:0007669"/>
    <property type="project" value="UniProtKB-KW"/>
</dbReference>
<comment type="similarity">
    <text evidence="1">Belongs to the bacterial ribosomal protein bL34 family.</text>
</comment>
<accession>A0A7G2EIA3</accession>
<feature type="repeat" description="PPR" evidence="6">
    <location>
        <begin position="112"/>
        <end position="146"/>
    </location>
</feature>
<evidence type="ECO:0000256" key="1">
    <source>
        <dbReference type="ARBA" id="ARBA00010111"/>
    </source>
</evidence>
<dbReference type="Pfam" id="PF13041">
    <property type="entry name" value="PPR_2"/>
    <property type="match status" value="3"/>
</dbReference>
<feature type="repeat" description="PPR" evidence="6">
    <location>
        <begin position="524"/>
        <end position="558"/>
    </location>
</feature>
<dbReference type="InterPro" id="IPR011990">
    <property type="entry name" value="TPR-like_helical_dom_sf"/>
</dbReference>
<dbReference type="Pfam" id="PF00468">
    <property type="entry name" value="Ribosomal_L34"/>
    <property type="match status" value="1"/>
</dbReference>
<organism evidence="7 8">
    <name type="scientific">Arabidopsis thaliana</name>
    <name type="common">Mouse-ear cress</name>
    <dbReference type="NCBI Taxonomy" id="3702"/>
    <lineage>
        <taxon>Eukaryota</taxon>
        <taxon>Viridiplantae</taxon>
        <taxon>Streptophyta</taxon>
        <taxon>Embryophyta</taxon>
        <taxon>Tracheophyta</taxon>
        <taxon>Spermatophyta</taxon>
        <taxon>Magnoliopsida</taxon>
        <taxon>eudicotyledons</taxon>
        <taxon>Gunneridae</taxon>
        <taxon>Pentapetalae</taxon>
        <taxon>rosids</taxon>
        <taxon>malvids</taxon>
        <taxon>Brassicales</taxon>
        <taxon>Brassicaceae</taxon>
        <taxon>Camelineae</taxon>
        <taxon>Arabidopsis</taxon>
    </lineage>
</organism>
<feature type="repeat" description="PPR" evidence="6">
    <location>
        <begin position="423"/>
        <end position="457"/>
    </location>
</feature>
<evidence type="ECO:0000256" key="5">
    <source>
        <dbReference type="ARBA" id="ARBA00035274"/>
    </source>
</evidence>
<feature type="repeat" description="PPR" evidence="6">
    <location>
        <begin position="286"/>
        <end position="316"/>
    </location>
</feature>
<dbReference type="GO" id="GO:0003735">
    <property type="term" value="F:structural constituent of ribosome"/>
    <property type="evidence" value="ECO:0007669"/>
    <property type="project" value="InterPro"/>
</dbReference>
<dbReference type="PANTHER" id="PTHR24015">
    <property type="entry name" value="OS07G0578800 PROTEIN-RELATED"/>
    <property type="match status" value="1"/>
</dbReference>
<evidence type="ECO:0000256" key="4">
    <source>
        <dbReference type="ARBA" id="ARBA00023274"/>
    </source>
</evidence>
<feature type="repeat" description="PPR" evidence="6">
    <location>
        <begin position="213"/>
        <end position="247"/>
    </location>
</feature>
<dbReference type="PROSITE" id="PS51375">
    <property type="entry name" value="PPR"/>
    <property type="match status" value="6"/>
</dbReference>
<evidence type="ECO:0000256" key="6">
    <source>
        <dbReference type="PROSITE-ProRule" id="PRU00708"/>
    </source>
</evidence>
<proteinExistence type="inferred from homology"/>
<evidence type="ECO:0000256" key="2">
    <source>
        <dbReference type="ARBA" id="ARBA00022737"/>
    </source>
</evidence>
<dbReference type="Proteomes" id="UP000516314">
    <property type="component" value="Chromosome 3"/>
</dbReference>
<feature type="repeat" description="PPR" evidence="6">
    <location>
        <begin position="317"/>
        <end position="356"/>
    </location>
</feature>
<dbReference type="PROSITE" id="PS00784">
    <property type="entry name" value="RIBOSOMAL_L34"/>
    <property type="match status" value="1"/>
</dbReference>
<dbReference type="InterPro" id="IPR046960">
    <property type="entry name" value="PPR_At4g14850-like_plant"/>
</dbReference>
<dbReference type="FunFam" id="1.25.40.10:FF:000692">
    <property type="entry name" value="Pentatricopeptide repeat-containing protein At3g13880"/>
    <property type="match status" value="1"/>
</dbReference>
<dbReference type="InterPro" id="IPR020939">
    <property type="entry name" value="Ribosomal_bL34_CS"/>
</dbReference>